<keyword evidence="1" id="KW-0812">Transmembrane</keyword>
<gene>
    <name evidence="2" type="ORF">NoPa_00116</name>
</gene>
<evidence type="ECO:0000256" key="1">
    <source>
        <dbReference type="SAM" id="Phobius"/>
    </source>
</evidence>
<evidence type="ECO:0000313" key="2">
    <source>
        <dbReference type="EMBL" id="WYV99455.1"/>
    </source>
</evidence>
<sequence length="144" mass="16786">MRTMIFGFLFILLCIGIDNTSNNAWTDKRSVNALITEKWEDWSGEATRPYKVLFAVEITDHSSKNGLLPTIYYEKGYVDAREYMNVKPGETQRVYTTSYKDLGVPPTYAQKKKDTWNDIFLFLMFVGMPILALVLMLHYTETRY</sequence>
<organism evidence="2 3">
    <name type="scientific">Pseudomonas phage vB_PpuM-NoPa</name>
    <dbReference type="NCBI Taxonomy" id="3132619"/>
    <lineage>
        <taxon>Viruses</taxon>
        <taxon>Duplodnaviria</taxon>
        <taxon>Heunggongvirae</taxon>
        <taxon>Uroviricota</taxon>
        <taxon>Caudoviricetes</taxon>
        <taxon>Vandenendeviridae</taxon>
        <taxon>Gorskivirinae</taxon>
        <taxon>Tartuvirus</taxon>
        <taxon>Tartuvirus nopa</taxon>
    </lineage>
</organism>
<accession>A0AAX4MZ34</accession>
<keyword evidence="1" id="KW-0472">Membrane</keyword>
<keyword evidence="1" id="KW-1133">Transmembrane helix</keyword>
<dbReference type="Proteomes" id="UP001480661">
    <property type="component" value="Segment"/>
</dbReference>
<dbReference type="EMBL" id="PP496415">
    <property type="protein sequence ID" value="WYV99455.1"/>
    <property type="molecule type" value="Genomic_DNA"/>
</dbReference>
<proteinExistence type="predicted"/>
<evidence type="ECO:0008006" key="4">
    <source>
        <dbReference type="Google" id="ProtNLM"/>
    </source>
</evidence>
<evidence type="ECO:0000313" key="3">
    <source>
        <dbReference type="Proteomes" id="UP001480661"/>
    </source>
</evidence>
<feature type="transmembrane region" description="Helical" evidence="1">
    <location>
        <begin position="119"/>
        <end position="139"/>
    </location>
</feature>
<keyword evidence="3" id="KW-1185">Reference proteome</keyword>
<protein>
    <recommendedName>
        <fullName evidence="4">DUF3592 domain-containing protein</fullName>
    </recommendedName>
</protein>
<name>A0AAX4MZ34_9CAUD</name>
<reference evidence="2 3" key="1">
    <citation type="submission" date="2024-03" db="EMBL/GenBank/DDBJ databases">
        <title>Isolation and characterization of a phage collection against Pseudomonas putida.</title>
        <authorList>
            <person name="Brauer A."/>
            <person name="Rosendahl S."/>
            <person name="Kangsep A."/>
            <person name="Rikberg R."/>
            <person name="Lewanczyk A.C."/>
            <person name="Horak R."/>
            <person name="Tamman H."/>
        </authorList>
    </citation>
    <scope>NUCLEOTIDE SEQUENCE [LARGE SCALE GENOMIC DNA]</scope>
</reference>